<dbReference type="WBParaSite" id="HPLM_0001189801-mRNA-1">
    <property type="protein sequence ID" value="HPLM_0001189801-mRNA-1"/>
    <property type="gene ID" value="HPLM_0001189801"/>
</dbReference>
<sequence length="139" mass="15205">MKLVLVDMFGCSLKWPMTIAATLVLAQQLPALNATVFYSNLIFKQAGLPEGTVFAAVDTGIVSVLMTTETVWSVDHSKAKSLRFSIDWCCWNVVYFFGGVSISGLNDGVTAFVLLFATCSIPSQHRPNGFLCRKFPSET</sequence>
<comment type="subcellular location">
    <subcellularLocation>
        <location evidence="1">Membrane</location>
    </subcellularLocation>
</comment>
<protein>
    <submittedName>
        <fullName evidence="7">MFS domain-containing protein</fullName>
    </submittedName>
</protein>
<evidence type="ECO:0000313" key="5">
    <source>
        <dbReference type="EMBL" id="VDO44141.1"/>
    </source>
</evidence>
<dbReference type="GO" id="GO:0022857">
    <property type="term" value="F:transmembrane transporter activity"/>
    <property type="evidence" value="ECO:0007669"/>
    <property type="project" value="InterPro"/>
</dbReference>
<evidence type="ECO:0000313" key="6">
    <source>
        <dbReference type="Proteomes" id="UP000268014"/>
    </source>
</evidence>
<keyword evidence="3" id="KW-1133">Transmembrane helix</keyword>
<evidence type="ECO:0000256" key="1">
    <source>
        <dbReference type="ARBA" id="ARBA00004370"/>
    </source>
</evidence>
<evidence type="ECO:0000313" key="7">
    <source>
        <dbReference type="WBParaSite" id="HPLM_0001189801-mRNA-1"/>
    </source>
</evidence>
<proteinExistence type="predicted"/>
<evidence type="ECO:0000256" key="2">
    <source>
        <dbReference type="ARBA" id="ARBA00022692"/>
    </source>
</evidence>
<dbReference type="AlphaFoldDB" id="A0A0N4WL84"/>
<reference evidence="5 6" key="2">
    <citation type="submission" date="2018-11" db="EMBL/GenBank/DDBJ databases">
        <authorList>
            <consortium name="Pathogen Informatics"/>
        </authorList>
    </citation>
    <scope>NUCLEOTIDE SEQUENCE [LARGE SCALE GENOMIC DNA]</scope>
    <source>
        <strain evidence="5 6">MHpl1</strain>
    </source>
</reference>
<dbReference type="STRING" id="6290.A0A0N4WL84"/>
<organism evidence="7">
    <name type="scientific">Haemonchus placei</name>
    <name type="common">Barber's pole worm</name>
    <dbReference type="NCBI Taxonomy" id="6290"/>
    <lineage>
        <taxon>Eukaryota</taxon>
        <taxon>Metazoa</taxon>
        <taxon>Ecdysozoa</taxon>
        <taxon>Nematoda</taxon>
        <taxon>Chromadorea</taxon>
        <taxon>Rhabditida</taxon>
        <taxon>Rhabditina</taxon>
        <taxon>Rhabditomorpha</taxon>
        <taxon>Strongyloidea</taxon>
        <taxon>Trichostrongylidae</taxon>
        <taxon>Haemonchus</taxon>
    </lineage>
</organism>
<dbReference type="Pfam" id="PF00083">
    <property type="entry name" value="Sugar_tr"/>
    <property type="match status" value="1"/>
</dbReference>
<dbReference type="Proteomes" id="UP000268014">
    <property type="component" value="Unassembled WGS sequence"/>
</dbReference>
<dbReference type="EMBL" id="UZAF01017698">
    <property type="protein sequence ID" value="VDO44141.1"/>
    <property type="molecule type" value="Genomic_DNA"/>
</dbReference>
<evidence type="ECO:0000256" key="3">
    <source>
        <dbReference type="ARBA" id="ARBA00022989"/>
    </source>
</evidence>
<reference evidence="7" key="1">
    <citation type="submission" date="2017-02" db="UniProtKB">
        <authorList>
            <consortium name="WormBaseParasite"/>
        </authorList>
    </citation>
    <scope>IDENTIFICATION</scope>
</reference>
<dbReference type="InterPro" id="IPR005828">
    <property type="entry name" value="MFS_sugar_transport-like"/>
</dbReference>
<dbReference type="GO" id="GO:0016020">
    <property type="term" value="C:membrane"/>
    <property type="evidence" value="ECO:0007669"/>
    <property type="project" value="UniProtKB-SubCell"/>
</dbReference>
<accession>A0A0N4WL84</accession>
<keyword evidence="2" id="KW-0812">Transmembrane</keyword>
<keyword evidence="4" id="KW-0472">Membrane</keyword>
<dbReference type="OrthoDB" id="4540492at2759"/>
<dbReference type="InterPro" id="IPR036259">
    <property type="entry name" value="MFS_trans_sf"/>
</dbReference>
<evidence type="ECO:0000256" key="4">
    <source>
        <dbReference type="ARBA" id="ARBA00023136"/>
    </source>
</evidence>
<keyword evidence="6" id="KW-1185">Reference proteome</keyword>
<dbReference type="Gene3D" id="1.20.1250.20">
    <property type="entry name" value="MFS general substrate transporter like domains"/>
    <property type="match status" value="1"/>
</dbReference>
<gene>
    <name evidence="5" type="ORF">HPLM_LOCUS11890</name>
</gene>
<name>A0A0N4WL84_HAEPC</name>